<dbReference type="EMBL" id="JACHOU010000004">
    <property type="protein sequence ID" value="MBB6354526.1"/>
    <property type="molecule type" value="Genomic_DNA"/>
</dbReference>
<name>A0A7X0KKZ9_9HYPH</name>
<dbReference type="Proteomes" id="UP000536262">
    <property type="component" value="Unassembled WGS sequence"/>
</dbReference>
<evidence type="ECO:0000313" key="3">
    <source>
        <dbReference type="Proteomes" id="UP000536262"/>
    </source>
</evidence>
<feature type="compositionally biased region" description="Low complexity" evidence="1">
    <location>
        <begin position="1"/>
        <end position="15"/>
    </location>
</feature>
<proteinExistence type="predicted"/>
<accession>A0A7X0KKZ9</accession>
<keyword evidence="3" id="KW-1185">Reference proteome</keyword>
<evidence type="ECO:0000256" key="1">
    <source>
        <dbReference type="SAM" id="MobiDB-lite"/>
    </source>
</evidence>
<reference evidence="2 3" key="1">
    <citation type="submission" date="2020-08" db="EMBL/GenBank/DDBJ databases">
        <title>Genomic Encyclopedia of Type Strains, Phase IV (KMG-IV): sequencing the most valuable type-strain genomes for metagenomic binning, comparative biology and taxonomic classification.</title>
        <authorList>
            <person name="Goeker M."/>
        </authorList>
    </citation>
    <scope>NUCLEOTIDE SEQUENCE [LARGE SCALE GENOMIC DNA]</scope>
    <source>
        <strain evidence="2 3">DSM 7051</strain>
    </source>
</reference>
<dbReference type="AlphaFoldDB" id="A0A7X0KKZ9"/>
<organism evidence="2 3">
    <name type="scientific">Aminobacter aganoensis</name>
    <dbReference type="NCBI Taxonomy" id="83264"/>
    <lineage>
        <taxon>Bacteria</taxon>
        <taxon>Pseudomonadati</taxon>
        <taxon>Pseudomonadota</taxon>
        <taxon>Alphaproteobacteria</taxon>
        <taxon>Hyphomicrobiales</taxon>
        <taxon>Phyllobacteriaceae</taxon>
        <taxon>Aminobacter</taxon>
    </lineage>
</organism>
<protein>
    <submittedName>
        <fullName evidence="2">Uncharacterized protein</fullName>
    </submittedName>
</protein>
<gene>
    <name evidence="2" type="ORF">GGR00_002310</name>
</gene>
<comment type="caution">
    <text evidence="2">The sequence shown here is derived from an EMBL/GenBank/DDBJ whole genome shotgun (WGS) entry which is preliminary data.</text>
</comment>
<evidence type="ECO:0000313" key="2">
    <source>
        <dbReference type="EMBL" id="MBB6354526.1"/>
    </source>
</evidence>
<sequence>MLLLSVGVSGGELSVPRGGRQPPPNRDDGLFRARGFRLDATSDHAWCKNKKRTRCRFAFNINNLAALAKCEQNRYKFVSASDRPAFIDDHGVMYHGSKFIAACRGKFGGQI</sequence>
<dbReference type="RefSeq" id="WP_162244891.1">
    <property type="nucleotide sequence ID" value="NZ_BAABEG010000001.1"/>
</dbReference>
<feature type="region of interest" description="Disordered" evidence="1">
    <location>
        <begin position="1"/>
        <end position="30"/>
    </location>
</feature>